<dbReference type="InterPro" id="IPR016135">
    <property type="entry name" value="UBQ-conjugating_enzyme/RWD"/>
</dbReference>
<comment type="caution">
    <text evidence="1">The sequence shown here is derived from an EMBL/GenBank/DDBJ whole genome shotgun (WGS) entry which is preliminary data.</text>
</comment>
<sequence length="91" mass="10807">LNKNPVEGFSEGLIDDNDLYQWEVLIIALPDTLYKDKYCYEKPEECWLPIHTVEIIMISVISMLEWREDRNGEVKRKVTRCVRKSQKSAFE</sequence>
<dbReference type="Proteomes" id="UP000326062">
    <property type="component" value="Chromosome 10"/>
</dbReference>
<dbReference type="SUPFAM" id="SSF54495">
    <property type="entry name" value="UBC-like"/>
    <property type="match status" value="1"/>
</dbReference>
<protein>
    <recommendedName>
        <fullName evidence="3">UBC core domain-containing protein</fullName>
    </recommendedName>
</protein>
<dbReference type="AlphaFoldDB" id="A0A5N3XE49"/>
<feature type="non-terminal residue" evidence="1">
    <location>
        <position position="1"/>
    </location>
</feature>
<evidence type="ECO:0000313" key="2">
    <source>
        <dbReference type="Proteomes" id="UP000326062"/>
    </source>
</evidence>
<accession>A0A5N3XE49</accession>
<name>A0A5N3XE49_MUNRE</name>
<evidence type="ECO:0000313" key="1">
    <source>
        <dbReference type="EMBL" id="KAB0370718.1"/>
    </source>
</evidence>
<dbReference type="EMBL" id="VCEB01000013">
    <property type="protein sequence ID" value="KAB0370718.1"/>
    <property type="molecule type" value="Genomic_DNA"/>
</dbReference>
<keyword evidence="2" id="KW-1185">Reference proteome</keyword>
<reference evidence="1 2" key="1">
    <citation type="submission" date="2019-06" db="EMBL/GenBank/DDBJ databases">
        <title>Discovery of a novel chromosome fission-fusion reversal in muntjac.</title>
        <authorList>
            <person name="Mudd A.B."/>
            <person name="Bredeson J.V."/>
            <person name="Baum R."/>
            <person name="Hockemeyer D."/>
            <person name="Rokhsar D.S."/>
        </authorList>
    </citation>
    <scope>NUCLEOTIDE SEQUENCE [LARGE SCALE GENOMIC DNA]</scope>
    <source>
        <strain evidence="1">UCam_UCB_Mr</strain>
        <tissue evidence="1">Fibroblast cell line</tissue>
    </source>
</reference>
<proteinExistence type="predicted"/>
<organism evidence="1 2">
    <name type="scientific">Muntiacus reevesi</name>
    <name type="common">Reeves' muntjac</name>
    <name type="synonym">Cervus reevesi</name>
    <dbReference type="NCBI Taxonomy" id="9886"/>
    <lineage>
        <taxon>Eukaryota</taxon>
        <taxon>Metazoa</taxon>
        <taxon>Chordata</taxon>
        <taxon>Craniata</taxon>
        <taxon>Vertebrata</taxon>
        <taxon>Euteleostomi</taxon>
        <taxon>Mammalia</taxon>
        <taxon>Eutheria</taxon>
        <taxon>Laurasiatheria</taxon>
        <taxon>Artiodactyla</taxon>
        <taxon>Ruminantia</taxon>
        <taxon>Pecora</taxon>
        <taxon>Cervidae</taxon>
        <taxon>Muntiacinae</taxon>
        <taxon>Muntiacus</taxon>
    </lineage>
</organism>
<dbReference type="Gene3D" id="3.10.110.10">
    <property type="entry name" value="Ubiquitin Conjugating Enzyme"/>
    <property type="match status" value="1"/>
</dbReference>
<evidence type="ECO:0008006" key="3">
    <source>
        <dbReference type="Google" id="ProtNLM"/>
    </source>
</evidence>
<gene>
    <name evidence="1" type="ORF">FD755_017127</name>
</gene>